<evidence type="ECO:0000313" key="2">
    <source>
        <dbReference type="EMBL" id="WVZ94549.1"/>
    </source>
</evidence>
<keyword evidence="3" id="KW-1185">Reference proteome</keyword>
<evidence type="ECO:0000313" key="3">
    <source>
        <dbReference type="Proteomes" id="UP001341281"/>
    </source>
</evidence>
<dbReference type="EMBL" id="CP144753">
    <property type="protein sequence ID" value="WVZ94549.1"/>
    <property type="molecule type" value="Genomic_DNA"/>
</dbReference>
<dbReference type="AlphaFoldDB" id="A0AAQ3UMW6"/>
<reference evidence="2 3" key="1">
    <citation type="submission" date="2024-02" db="EMBL/GenBank/DDBJ databases">
        <title>High-quality chromosome-scale genome assembly of Pensacola bahiagrass (Paspalum notatum Flugge var. saurae).</title>
        <authorList>
            <person name="Vega J.M."/>
            <person name="Podio M."/>
            <person name="Orjuela J."/>
            <person name="Siena L.A."/>
            <person name="Pessino S.C."/>
            <person name="Combes M.C."/>
            <person name="Mariac C."/>
            <person name="Albertini E."/>
            <person name="Pupilli F."/>
            <person name="Ortiz J.P.A."/>
            <person name="Leblanc O."/>
        </authorList>
    </citation>
    <scope>NUCLEOTIDE SEQUENCE [LARGE SCALE GENOMIC DNA]</scope>
    <source>
        <strain evidence="2">R1</strain>
        <tissue evidence="2">Leaf</tissue>
    </source>
</reference>
<protein>
    <submittedName>
        <fullName evidence="2">Uncharacterized protein</fullName>
    </submittedName>
</protein>
<proteinExistence type="predicted"/>
<gene>
    <name evidence="2" type="ORF">U9M48_040429</name>
</gene>
<feature type="region of interest" description="Disordered" evidence="1">
    <location>
        <begin position="1"/>
        <end position="118"/>
    </location>
</feature>
<evidence type="ECO:0000256" key="1">
    <source>
        <dbReference type="SAM" id="MobiDB-lite"/>
    </source>
</evidence>
<sequence>MSPPAPPRTTTLMDPRRRAQPRPGSPTKAVGIAASLRDATSPTHGGMRRAAGGVATTRSGVARWPDPAPGPDLARAGRRRAPSPGCFATRRDPWGDGGGRPGLSGGGEFLAKAINGDS</sequence>
<accession>A0AAQ3UMW6</accession>
<name>A0AAQ3UMW6_PASNO</name>
<feature type="compositionally biased region" description="Gly residues" evidence="1">
    <location>
        <begin position="95"/>
        <end position="108"/>
    </location>
</feature>
<dbReference type="Proteomes" id="UP001341281">
    <property type="component" value="Chromosome 09"/>
</dbReference>
<organism evidence="2 3">
    <name type="scientific">Paspalum notatum var. saurae</name>
    <dbReference type="NCBI Taxonomy" id="547442"/>
    <lineage>
        <taxon>Eukaryota</taxon>
        <taxon>Viridiplantae</taxon>
        <taxon>Streptophyta</taxon>
        <taxon>Embryophyta</taxon>
        <taxon>Tracheophyta</taxon>
        <taxon>Spermatophyta</taxon>
        <taxon>Magnoliopsida</taxon>
        <taxon>Liliopsida</taxon>
        <taxon>Poales</taxon>
        <taxon>Poaceae</taxon>
        <taxon>PACMAD clade</taxon>
        <taxon>Panicoideae</taxon>
        <taxon>Andropogonodae</taxon>
        <taxon>Paspaleae</taxon>
        <taxon>Paspalinae</taxon>
        <taxon>Paspalum</taxon>
    </lineage>
</organism>